<evidence type="ECO:0000313" key="2">
    <source>
        <dbReference type="EMBL" id="KAK3944742.1"/>
    </source>
</evidence>
<proteinExistence type="predicted"/>
<reference evidence="3" key="1">
    <citation type="journal article" date="2023" name="Mol. Phylogenet. Evol.">
        <title>Genome-scale phylogeny and comparative genomics of the fungal order Sordariales.</title>
        <authorList>
            <person name="Hensen N."/>
            <person name="Bonometti L."/>
            <person name="Westerberg I."/>
            <person name="Brannstrom I.O."/>
            <person name="Guillou S."/>
            <person name="Cros-Aarteil S."/>
            <person name="Calhoun S."/>
            <person name="Haridas S."/>
            <person name="Kuo A."/>
            <person name="Mondo S."/>
            <person name="Pangilinan J."/>
            <person name="Riley R."/>
            <person name="LaButti K."/>
            <person name="Andreopoulos B."/>
            <person name="Lipzen A."/>
            <person name="Chen C."/>
            <person name="Yan M."/>
            <person name="Daum C."/>
            <person name="Ng V."/>
            <person name="Clum A."/>
            <person name="Steindorff A."/>
            <person name="Ohm R.A."/>
            <person name="Martin F."/>
            <person name="Silar P."/>
            <person name="Natvig D.O."/>
            <person name="Lalanne C."/>
            <person name="Gautier V."/>
            <person name="Ament-Velasquez S.L."/>
            <person name="Kruys A."/>
            <person name="Hutchinson M.I."/>
            <person name="Powell A.J."/>
            <person name="Barry K."/>
            <person name="Miller A.N."/>
            <person name="Grigoriev I.V."/>
            <person name="Debuchy R."/>
            <person name="Gladieux P."/>
            <person name="Hiltunen Thoren M."/>
            <person name="Johannesson H."/>
        </authorList>
    </citation>
    <scope>NUCLEOTIDE SEQUENCE [LARGE SCALE GENOMIC DNA]</scope>
    <source>
        <strain evidence="3">CBS 340.73</strain>
    </source>
</reference>
<dbReference type="EMBL" id="MU853758">
    <property type="protein sequence ID" value="KAK3944742.1"/>
    <property type="molecule type" value="Genomic_DNA"/>
</dbReference>
<dbReference type="AlphaFoldDB" id="A0AAN6NJC8"/>
<feature type="signal peptide" evidence="1">
    <location>
        <begin position="1"/>
        <end position="17"/>
    </location>
</feature>
<evidence type="ECO:0000256" key="1">
    <source>
        <dbReference type="SAM" id="SignalP"/>
    </source>
</evidence>
<organism evidence="2 3">
    <name type="scientific">Diplogelasinospora grovesii</name>
    <dbReference type="NCBI Taxonomy" id="303347"/>
    <lineage>
        <taxon>Eukaryota</taxon>
        <taxon>Fungi</taxon>
        <taxon>Dikarya</taxon>
        <taxon>Ascomycota</taxon>
        <taxon>Pezizomycotina</taxon>
        <taxon>Sordariomycetes</taxon>
        <taxon>Sordariomycetidae</taxon>
        <taxon>Sordariales</taxon>
        <taxon>Diplogelasinosporaceae</taxon>
        <taxon>Diplogelasinospora</taxon>
    </lineage>
</organism>
<feature type="chain" id="PRO_5042985161" description="Secreted protein" evidence="1">
    <location>
        <begin position="18"/>
        <end position="96"/>
    </location>
</feature>
<dbReference type="Proteomes" id="UP001303473">
    <property type="component" value="Unassembled WGS sequence"/>
</dbReference>
<comment type="caution">
    <text evidence="2">The sequence shown here is derived from an EMBL/GenBank/DDBJ whole genome shotgun (WGS) entry which is preliminary data.</text>
</comment>
<dbReference type="PROSITE" id="PS51257">
    <property type="entry name" value="PROKAR_LIPOPROTEIN"/>
    <property type="match status" value="1"/>
</dbReference>
<protein>
    <recommendedName>
        <fullName evidence="4">Secreted protein</fullName>
    </recommendedName>
</protein>
<gene>
    <name evidence="2" type="ORF">QBC46DRAFT_374226</name>
</gene>
<name>A0AAN6NJC8_9PEZI</name>
<keyword evidence="1" id="KW-0732">Signal</keyword>
<accession>A0AAN6NJC8</accession>
<keyword evidence="3" id="KW-1185">Reference proteome</keyword>
<sequence>MKCLIVWLLLQVPSSCSVLLSSCPLERPGHVGSLYRLRDLSLSCYEPEEVCYGDSATSLGHSFFDLNFNLVLHCGTGPVFRRDESVSRNVGQRLTR</sequence>
<evidence type="ECO:0000313" key="3">
    <source>
        <dbReference type="Proteomes" id="UP001303473"/>
    </source>
</evidence>
<evidence type="ECO:0008006" key="4">
    <source>
        <dbReference type="Google" id="ProtNLM"/>
    </source>
</evidence>